<keyword evidence="1" id="KW-0863">Zinc-finger</keyword>
<dbReference type="PROSITE" id="PS50966">
    <property type="entry name" value="ZF_SWIM"/>
    <property type="match status" value="1"/>
</dbReference>
<feature type="region of interest" description="Disordered" evidence="2">
    <location>
        <begin position="343"/>
        <end position="369"/>
    </location>
</feature>
<feature type="compositionally biased region" description="Polar residues" evidence="2">
    <location>
        <begin position="343"/>
        <end position="353"/>
    </location>
</feature>
<dbReference type="PANTHER" id="PTHR31973:SF187">
    <property type="entry name" value="MUTATOR TRANSPOSASE MUDRA PROTEIN"/>
    <property type="match status" value="1"/>
</dbReference>
<proteinExistence type="predicted"/>
<evidence type="ECO:0000256" key="2">
    <source>
        <dbReference type="SAM" id="MobiDB-lite"/>
    </source>
</evidence>
<sequence>MGGSIPDESTAPLVCRQILSSNPGSISRTSKDIDTNQWTGTCVAYKISLDGFVDGCRPILGLDGCFLKEKYGGVCLSIIGLDGNNGLFPIAVYLCRHMYKNIKRYHRGTHLESLVWGVVKSSKKMKKNEKMDKLKADNPATYDWLAKEPYEHWARSHFDFTFKCKHIANNFSESFNNWILKIRDKPVHRASEKLNLMLMKLMLVPRAVKHITKMETFYGNYHPEGAADGCFVVIAVNGQRWRVNTEKHECDCNEWQLTGLPCVHVPNDDWLPPPLVRGSGRPRKVRLVDTNETPGVQKKCGKYGGFGYDKKTCKGVPALLRPSVPRHKLRVDTHSSRAKLKRNTIQPPITPSVSGRDGSAGSSTNKARGIKGVGVHYNNYGGVIGIGIDLFGGGVAVRGGPSGGRA</sequence>
<evidence type="ECO:0000256" key="1">
    <source>
        <dbReference type="PROSITE-ProRule" id="PRU00325"/>
    </source>
</evidence>
<dbReference type="PANTHER" id="PTHR31973">
    <property type="entry name" value="POLYPROTEIN, PUTATIVE-RELATED"/>
    <property type="match status" value="1"/>
</dbReference>
<keyword evidence="5" id="KW-1185">Reference proteome</keyword>
<reference evidence="4 5" key="1">
    <citation type="journal article" date="2020" name="IScience">
        <title>Genome Sequencing of the Endangered Kingdonia uniflora (Circaeasteraceae, Ranunculales) Reveals Potential Mechanisms of Evolutionary Specialization.</title>
        <authorList>
            <person name="Sun Y."/>
            <person name="Deng T."/>
            <person name="Zhang A."/>
            <person name="Moore M.J."/>
            <person name="Landis J.B."/>
            <person name="Lin N."/>
            <person name="Zhang H."/>
            <person name="Zhang X."/>
            <person name="Huang J."/>
            <person name="Zhang X."/>
            <person name="Sun H."/>
            <person name="Wang H."/>
        </authorList>
    </citation>
    <scope>NUCLEOTIDE SEQUENCE [LARGE SCALE GENOMIC DNA]</scope>
    <source>
        <strain evidence="4">TB1705</strain>
        <tissue evidence="4">Leaf</tissue>
    </source>
</reference>
<dbReference type="Proteomes" id="UP000541444">
    <property type="component" value="Unassembled WGS sequence"/>
</dbReference>
<protein>
    <recommendedName>
        <fullName evidence="3">SWIM-type domain-containing protein</fullName>
    </recommendedName>
</protein>
<evidence type="ECO:0000313" key="5">
    <source>
        <dbReference type="Proteomes" id="UP000541444"/>
    </source>
</evidence>
<dbReference type="OrthoDB" id="785835at2759"/>
<name>A0A7J7L9S3_9MAGN</name>
<gene>
    <name evidence="4" type="ORF">GIB67_026243</name>
</gene>
<dbReference type="AlphaFoldDB" id="A0A7J7L9S3"/>
<dbReference type="InterPro" id="IPR007527">
    <property type="entry name" value="Znf_SWIM"/>
</dbReference>
<feature type="domain" description="SWIM-type" evidence="3">
    <location>
        <begin position="241"/>
        <end position="265"/>
    </location>
</feature>
<keyword evidence="1" id="KW-0479">Metal-binding</keyword>
<comment type="caution">
    <text evidence="4">The sequence shown here is derived from an EMBL/GenBank/DDBJ whole genome shotgun (WGS) entry which is preliminary data.</text>
</comment>
<keyword evidence="1" id="KW-0862">Zinc</keyword>
<dbReference type="Pfam" id="PF04434">
    <property type="entry name" value="SWIM"/>
    <property type="match status" value="1"/>
</dbReference>
<dbReference type="EMBL" id="JACGCM010002493">
    <property type="protein sequence ID" value="KAF6139401.1"/>
    <property type="molecule type" value="Genomic_DNA"/>
</dbReference>
<evidence type="ECO:0000313" key="4">
    <source>
        <dbReference type="EMBL" id="KAF6139401.1"/>
    </source>
</evidence>
<evidence type="ECO:0000259" key="3">
    <source>
        <dbReference type="PROSITE" id="PS50966"/>
    </source>
</evidence>
<organism evidence="4 5">
    <name type="scientific">Kingdonia uniflora</name>
    <dbReference type="NCBI Taxonomy" id="39325"/>
    <lineage>
        <taxon>Eukaryota</taxon>
        <taxon>Viridiplantae</taxon>
        <taxon>Streptophyta</taxon>
        <taxon>Embryophyta</taxon>
        <taxon>Tracheophyta</taxon>
        <taxon>Spermatophyta</taxon>
        <taxon>Magnoliopsida</taxon>
        <taxon>Ranunculales</taxon>
        <taxon>Circaeasteraceae</taxon>
        <taxon>Kingdonia</taxon>
    </lineage>
</organism>
<dbReference type="GO" id="GO:0008270">
    <property type="term" value="F:zinc ion binding"/>
    <property type="evidence" value="ECO:0007669"/>
    <property type="project" value="UniProtKB-KW"/>
</dbReference>
<accession>A0A7J7L9S3</accession>